<dbReference type="GO" id="GO:0140359">
    <property type="term" value="F:ABC-type transporter activity"/>
    <property type="evidence" value="ECO:0007669"/>
    <property type="project" value="InterPro"/>
</dbReference>
<organism evidence="11 12">
    <name type="scientific">Naasia lichenicola</name>
    <dbReference type="NCBI Taxonomy" id="2565933"/>
    <lineage>
        <taxon>Bacteria</taxon>
        <taxon>Bacillati</taxon>
        <taxon>Actinomycetota</taxon>
        <taxon>Actinomycetes</taxon>
        <taxon>Micrococcales</taxon>
        <taxon>Microbacteriaceae</taxon>
        <taxon>Naasia</taxon>
    </lineage>
</organism>
<keyword evidence="3" id="KW-0547">Nucleotide-binding</keyword>
<keyword evidence="5 8" id="KW-1133">Transmembrane helix</keyword>
<dbReference type="PANTHER" id="PTHR24221:SF654">
    <property type="entry name" value="ATP-BINDING CASSETTE SUB-FAMILY B MEMBER 6"/>
    <property type="match status" value="1"/>
</dbReference>
<feature type="transmembrane region" description="Helical" evidence="8">
    <location>
        <begin position="38"/>
        <end position="61"/>
    </location>
</feature>
<feature type="transmembrane region" description="Helical" evidence="8">
    <location>
        <begin position="67"/>
        <end position="87"/>
    </location>
</feature>
<evidence type="ECO:0000256" key="3">
    <source>
        <dbReference type="ARBA" id="ARBA00022741"/>
    </source>
</evidence>
<dbReference type="InterPro" id="IPR036640">
    <property type="entry name" value="ABC1_TM_sf"/>
</dbReference>
<dbReference type="InterPro" id="IPR039421">
    <property type="entry name" value="Type_1_exporter"/>
</dbReference>
<dbReference type="SUPFAM" id="SSF52540">
    <property type="entry name" value="P-loop containing nucleoside triphosphate hydrolases"/>
    <property type="match status" value="2"/>
</dbReference>
<evidence type="ECO:0000256" key="6">
    <source>
        <dbReference type="ARBA" id="ARBA00023136"/>
    </source>
</evidence>
<feature type="region of interest" description="Disordered" evidence="7">
    <location>
        <begin position="1"/>
        <end position="21"/>
    </location>
</feature>
<comment type="caution">
    <text evidence="11">The sequence shown here is derived from an EMBL/GenBank/DDBJ whole genome shotgun (WGS) entry which is preliminary data.</text>
</comment>
<proteinExistence type="predicted"/>
<evidence type="ECO:0000256" key="7">
    <source>
        <dbReference type="SAM" id="MobiDB-lite"/>
    </source>
</evidence>
<evidence type="ECO:0000259" key="9">
    <source>
        <dbReference type="PROSITE" id="PS50893"/>
    </source>
</evidence>
<dbReference type="InterPro" id="IPR014223">
    <property type="entry name" value="ABC_CydC/D"/>
</dbReference>
<dbReference type="GO" id="GO:0034040">
    <property type="term" value="F:ATPase-coupled lipid transmembrane transporter activity"/>
    <property type="evidence" value="ECO:0007669"/>
    <property type="project" value="TreeGrafter"/>
</dbReference>
<accession>A0A4S4FRD0</accession>
<feature type="domain" description="ABC transmembrane type-1" evidence="10">
    <location>
        <begin position="625"/>
        <end position="908"/>
    </location>
</feature>
<keyword evidence="6 8" id="KW-0472">Membrane</keyword>
<dbReference type="Gene3D" id="3.40.50.300">
    <property type="entry name" value="P-loop containing nucleotide triphosphate hydrolases"/>
    <property type="match status" value="2"/>
</dbReference>
<evidence type="ECO:0000256" key="8">
    <source>
        <dbReference type="SAM" id="Phobius"/>
    </source>
</evidence>
<dbReference type="GO" id="GO:0034775">
    <property type="term" value="P:glutathione transmembrane transport"/>
    <property type="evidence" value="ECO:0007669"/>
    <property type="project" value="InterPro"/>
</dbReference>
<dbReference type="SMART" id="SM00382">
    <property type="entry name" value="AAA"/>
    <property type="match status" value="2"/>
</dbReference>
<dbReference type="InterPro" id="IPR027417">
    <property type="entry name" value="P-loop_NTPase"/>
</dbReference>
<dbReference type="InterPro" id="IPR017871">
    <property type="entry name" value="ABC_transporter-like_CS"/>
</dbReference>
<feature type="transmembrane region" description="Helical" evidence="8">
    <location>
        <begin position="258"/>
        <end position="285"/>
    </location>
</feature>
<dbReference type="PANTHER" id="PTHR24221">
    <property type="entry name" value="ATP-BINDING CASSETTE SUB-FAMILY B"/>
    <property type="match status" value="1"/>
</dbReference>
<evidence type="ECO:0000313" key="11">
    <source>
        <dbReference type="EMBL" id="THG33193.1"/>
    </source>
</evidence>
<dbReference type="GO" id="GO:0016887">
    <property type="term" value="F:ATP hydrolysis activity"/>
    <property type="evidence" value="ECO:0007669"/>
    <property type="project" value="InterPro"/>
</dbReference>
<dbReference type="InterPro" id="IPR003593">
    <property type="entry name" value="AAA+_ATPase"/>
</dbReference>
<dbReference type="GO" id="GO:0005524">
    <property type="term" value="F:ATP binding"/>
    <property type="evidence" value="ECO:0007669"/>
    <property type="project" value="UniProtKB-KW"/>
</dbReference>
<dbReference type="NCBIfam" id="TIGR02868">
    <property type="entry name" value="CydC"/>
    <property type="match status" value="1"/>
</dbReference>
<feature type="domain" description="ABC transporter" evidence="9">
    <location>
        <begin position="939"/>
        <end position="1163"/>
    </location>
</feature>
<feature type="transmembrane region" description="Helical" evidence="8">
    <location>
        <begin position="147"/>
        <end position="170"/>
    </location>
</feature>
<feature type="transmembrane region" description="Helical" evidence="8">
    <location>
        <begin position="739"/>
        <end position="759"/>
    </location>
</feature>
<feature type="transmembrane region" description="Helical" evidence="8">
    <location>
        <begin position="848"/>
        <end position="869"/>
    </location>
</feature>
<evidence type="ECO:0000256" key="2">
    <source>
        <dbReference type="ARBA" id="ARBA00022692"/>
    </source>
</evidence>
<dbReference type="InterPro" id="IPR011527">
    <property type="entry name" value="ABC1_TM_dom"/>
</dbReference>
<dbReference type="PROSITE" id="PS00211">
    <property type="entry name" value="ABC_TRANSPORTER_1"/>
    <property type="match status" value="2"/>
</dbReference>
<gene>
    <name evidence="11" type="primary">cydC</name>
    <name evidence="11" type="ORF">E6C64_02230</name>
</gene>
<feature type="domain" description="ABC transmembrane type-1" evidence="10">
    <location>
        <begin position="41"/>
        <end position="320"/>
    </location>
</feature>
<evidence type="ECO:0000313" key="12">
    <source>
        <dbReference type="Proteomes" id="UP000309133"/>
    </source>
</evidence>
<comment type="subcellular location">
    <subcellularLocation>
        <location evidence="1">Cell membrane</location>
        <topology evidence="1">Multi-pass membrane protein</topology>
    </subcellularLocation>
</comment>
<dbReference type="GO" id="GO:0005886">
    <property type="term" value="C:plasma membrane"/>
    <property type="evidence" value="ECO:0007669"/>
    <property type="project" value="UniProtKB-SubCell"/>
</dbReference>
<sequence length="1166" mass="120147">MSTVRAARTSPRRSSLTQPSARGPRAMLAELGEKRSRLIYLLGLLSGIKALSLVAIAGGLAAGISDLAVGSGSWTAVIPVIACAAVARALSGWGAEVVGARAALDTTGELRDGLAARAARSGAGQHAASGSGSVAALGTVGLDGLDAYFTTVLPAMVSAAVVPLIVGIRIFAADPLSAILILITVPLIPIFMILVGGHTRDGVDAAASALTRLTDQLIELARGLPVLVGLNRADDVAATLERLSDEHRVRTMATLRTAFLSALVLELISTISVALVAVGIGLRLVTGDLDLEVGLLVLILAAECYAPLRDVGVAFHAAEDGRGALRRARAFIEAPVPAGVLGDEETSAGAPTRMGAGPVDLRVDGLGIRYPDRTEATIASLSFEAEPGTTIALRGASGTGKSSVLAVLAGTPFGAGAEVSGRVGGLHGRTVAYAPQHVHTVGETVRAELELYGAGLEEERRGQVIDALLREFDLQVVADSDPSQLSPGELRRLAVVRALLRVEAGAGILLLDEPTAHLDEHRAATVRNAIARLHGSVTIVFCSHDPRVVALADHTVAVGHEQGPGGERGLPARFAEDGHPAGISRAEQMPAAAAAASNPPASPVPLPLVLETLRSILRPVAGPLLGSAILGSFAALFAIALTAVSGWLIVRASEHPPIMYLTVAIVGVRFFGIGRSGLRYAERLSTHSAVFASLTVLRGRLWRAIARRGAASRAVLGGGGPFDAVIVVADQVRDLAPRVLLPPVIAVLSSVAAVVAVALLHAPALAALIPALLICLVLAPILAIATDRSATRTRTALRSVTARRLPPFLAAAAELVANGVDGEVRRALREDDAVAAAAAKRAAWSRGLTGALVIGVLTAASGVMLAVSAPAAAGGTLSGEVVAVLALLPLAMIEVMLGVVTAAQQWPALRVALARSARVLGPEPLEAADPAAATRLEGIDSLELVAAAAVWPDDGARAFPAVSARIERGEWLRVEGRSGAGKTALLAAIMGRLPIASGDLLVNGIPASELMPEDLRDRISWCPQEAFLFDSTIRGNLLIARPHHDRPTEAEMLGALRRVGLGPLLDRLPDGLDSRVGAQGGQLSGGERQRLAVARSLLSSADVVLLDEPTAHLDHDSAVTLMADLRTALRDHLVVLVSHDPAAVDVRDAVLRLDSSSPSRALQPVA</sequence>
<feature type="domain" description="ABC transporter" evidence="9">
    <location>
        <begin position="361"/>
        <end position="585"/>
    </location>
</feature>
<dbReference type="EMBL" id="SSSM01000001">
    <property type="protein sequence ID" value="THG33193.1"/>
    <property type="molecule type" value="Genomic_DNA"/>
</dbReference>
<dbReference type="InterPro" id="IPR003439">
    <property type="entry name" value="ABC_transporter-like_ATP-bd"/>
</dbReference>
<feature type="transmembrane region" description="Helical" evidence="8">
    <location>
        <begin position="765"/>
        <end position="785"/>
    </location>
</feature>
<dbReference type="Proteomes" id="UP000309133">
    <property type="component" value="Unassembled WGS sequence"/>
</dbReference>
<protein>
    <submittedName>
        <fullName evidence="11">Thiol reductant ABC exporter subunit CydC</fullName>
    </submittedName>
</protein>
<feature type="transmembrane region" description="Helical" evidence="8">
    <location>
        <begin position="881"/>
        <end position="903"/>
    </location>
</feature>
<dbReference type="SUPFAM" id="SSF90123">
    <property type="entry name" value="ABC transporter transmembrane region"/>
    <property type="match status" value="2"/>
</dbReference>
<name>A0A4S4FRD0_9MICO</name>
<reference evidence="11 12" key="1">
    <citation type="submission" date="2019-04" db="EMBL/GenBank/DDBJ databases">
        <authorList>
            <person name="Jiang L."/>
        </authorList>
    </citation>
    <scope>NUCLEOTIDE SEQUENCE [LARGE SCALE GENOMIC DNA]</scope>
    <source>
        <strain evidence="11 12">YIM 131853</strain>
    </source>
</reference>
<keyword evidence="12" id="KW-1185">Reference proteome</keyword>
<keyword evidence="2 8" id="KW-0812">Transmembrane</keyword>
<dbReference type="Pfam" id="PF00005">
    <property type="entry name" value="ABC_tran"/>
    <property type="match status" value="2"/>
</dbReference>
<evidence type="ECO:0000259" key="10">
    <source>
        <dbReference type="PROSITE" id="PS50929"/>
    </source>
</evidence>
<evidence type="ECO:0000256" key="5">
    <source>
        <dbReference type="ARBA" id="ARBA00022989"/>
    </source>
</evidence>
<dbReference type="GO" id="GO:0045454">
    <property type="term" value="P:cell redox homeostasis"/>
    <property type="evidence" value="ECO:0007669"/>
    <property type="project" value="InterPro"/>
</dbReference>
<evidence type="ECO:0000256" key="1">
    <source>
        <dbReference type="ARBA" id="ARBA00004651"/>
    </source>
</evidence>
<dbReference type="PROSITE" id="PS50893">
    <property type="entry name" value="ABC_TRANSPORTER_2"/>
    <property type="match status" value="2"/>
</dbReference>
<dbReference type="PROSITE" id="PS50929">
    <property type="entry name" value="ABC_TM1F"/>
    <property type="match status" value="2"/>
</dbReference>
<dbReference type="CDD" id="cd18584">
    <property type="entry name" value="ABC_6TM_AarD_CydD"/>
    <property type="match status" value="1"/>
</dbReference>
<dbReference type="Pfam" id="PF00664">
    <property type="entry name" value="ABC_membrane"/>
    <property type="match status" value="1"/>
</dbReference>
<dbReference type="AlphaFoldDB" id="A0A4S4FRD0"/>
<feature type="transmembrane region" description="Helical" evidence="8">
    <location>
        <begin position="176"/>
        <end position="195"/>
    </location>
</feature>
<dbReference type="Gene3D" id="1.20.1560.10">
    <property type="entry name" value="ABC transporter type 1, transmembrane domain"/>
    <property type="match status" value="2"/>
</dbReference>
<evidence type="ECO:0000256" key="4">
    <source>
        <dbReference type="ARBA" id="ARBA00022840"/>
    </source>
</evidence>
<keyword evidence="4" id="KW-0067">ATP-binding</keyword>
<feature type="transmembrane region" description="Helical" evidence="8">
    <location>
        <begin position="624"/>
        <end position="650"/>
    </location>
</feature>